<dbReference type="AlphaFoldDB" id="A0A9X3YMN9"/>
<feature type="transmembrane region" description="Helical" evidence="1">
    <location>
        <begin position="38"/>
        <end position="63"/>
    </location>
</feature>
<evidence type="ECO:0000313" key="2">
    <source>
        <dbReference type="EMBL" id="MDC8013578.1"/>
    </source>
</evidence>
<keyword evidence="3" id="KW-1185">Reference proteome</keyword>
<evidence type="ECO:0000256" key="1">
    <source>
        <dbReference type="SAM" id="Phobius"/>
    </source>
</evidence>
<name>A0A9X3YMN9_9GAMM</name>
<feature type="transmembrane region" description="Helical" evidence="1">
    <location>
        <begin position="198"/>
        <end position="216"/>
    </location>
</feature>
<dbReference type="InterPro" id="IPR021315">
    <property type="entry name" value="Gap/Sap"/>
</dbReference>
<dbReference type="RefSeq" id="WP_263545784.1">
    <property type="nucleotide sequence ID" value="NZ_JAOVZO020000017.1"/>
</dbReference>
<protein>
    <submittedName>
        <fullName evidence="2">GAP family protein</fullName>
    </submittedName>
</protein>
<reference evidence="2" key="1">
    <citation type="submission" date="2023-02" db="EMBL/GenBank/DDBJ databases">
        <title>Tahibacter soli sp. nov. isolated from soil.</title>
        <authorList>
            <person name="Baek J.H."/>
            <person name="Lee J.K."/>
            <person name="Choi D.G."/>
            <person name="Jeon C.O."/>
        </authorList>
    </citation>
    <scope>NUCLEOTIDE SEQUENCE</scope>
    <source>
        <strain evidence="2">BL</strain>
    </source>
</reference>
<keyword evidence="1" id="KW-0812">Transmembrane</keyword>
<gene>
    <name evidence="2" type="ORF">OD750_013630</name>
</gene>
<evidence type="ECO:0000313" key="3">
    <source>
        <dbReference type="Proteomes" id="UP001139971"/>
    </source>
</evidence>
<sequence length="239" mass="25372">MFDTAIPVLGLALVDSINPSALAVALYWLSQPSPVPRVLAYVAGIAITYLVLGVALMLGFGSFAQAFGHWFDHPVALGAQLVLGVAMFGYGVFAPKASASDPPPQRQPSRAGLVGMGLLGVTITAVELTTAFPYFGALALMTSAQLSWPQWLPLLAVYNAIFIAPPLALVALHALAGRRLRERFERWRASLQRGAREAMLWIVALVGMALAVDAFARLKAKPSPQKAAETRAVSVAPRG</sequence>
<proteinExistence type="predicted"/>
<accession>A0A9X3YMN9</accession>
<feature type="transmembrane region" description="Helical" evidence="1">
    <location>
        <begin position="155"/>
        <end position="177"/>
    </location>
</feature>
<feature type="transmembrane region" description="Helical" evidence="1">
    <location>
        <begin position="6"/>
        <end position="29"/>
    </location>
</feature>
<organism evidence="2 3">
    <name type="scientific">Tahibacter soli</name>
    <dbReference type="NCBI Taxonomy" id="2983605"/>
    <lineage>
        <taxon>Bacteria</taxon>
        <taxon>Pseudomonadati</taxon>
        <taxon>Pseudomonadota</taxon>
        <taxon>Gammaproteobacteria</taxon>
        <taxon>Lysobacterales</taxon>
        <taxon>Rhodanobacteraceae</taxon>
        <taxon>Tahibacter</taxon>
    </lineage>
</organism>
<feature type="transmembrane region" description="Helical" evidence="1">
    <location>
        <begin position="75"/>
        <end position="93"/>
    </location>
</feature>
<keyword evidence="1" id="KW-0472">Membrane</keyword>
<feature type="transmembrane region" description="Helical" evidence="1">
    <location>
        <begin position="113"/>
        <end position="135"/>
    </location>
</feature>
<dbReference type="Pfam" id="PF11139">
    <property type="entry name" value="SfLAP"/>
    <property type="match status" value="1"/>
</dbReference>
<dbReference type="EMBL" id="JAOVZO020000017">
    <property type="protein sequence ID" value="MDC8013578.1"/>
    <property type="molecule type" value="Genomic_DNA"/>
</dbReference>
<comment type="caution">
    <text evidence="2">The sequence shown here is derived from an EMBL/GenBank/DDBJ whole genome shotgun (WGS) entry which is preliminary data.</text>
</comment>
<keyword evidence="1" id="KW-1133">Transmembrane helix</keyword>
<dbReference type="Proteomes" id="UP001139971">
    <property type="component" value="Unassembled WGS sequence"/>
</dbReference>